<reference evidence="3" key="1">
    <citation type="journal article" date="2019" name="Int. J. Syst. Evol. Microbiol.">
        <title>The Global Catalogue of Microorganisms (GCM) 10K type strain sequencing project: providing services to taxonomists for standard genome sequencing and annotation.</title>
        <authorList>
            <consortium name="The Broad Institute Genomics Platform"/>
            <consortium name="The Broad Institute Genome Sequencing Center for Infectious Disease"/>
            <person name="Wu L."/>
            <person name="Ma J."/>
        </authorList>
    </citation>
    <scope>NUCLEOTIDE SEQUENCE [LARGE SCALE GENOMIC DNA]</scope>
    <source>
        <strain evidence="3">CCUG 64793</strain>
    </source>
</reference>
<proteinExistence type="predicted"/>
<feature type="chain" id="PRO_5046479460" evidence="1">
    <location>
        <begin position="20"/>
        <end position="281"/>
    </location>
</feature>
<sequence>MKKFLLGLCFVVAGFTVNAQVQAPQPSPYAKVEQKVGLTDVSLEYSRPGMKDRQIFGGLVPYNEMWRTGANANTKISFSDDVIINGETLSKGTYALFTIPKKDSWDVIFYKDSNNWGTPQEWEESKVALKTQAEVTELPWEMETFTIMIDDLTNNSAALNFLWEKTMASLTFEVPTDAKTMASIEKVMNGPTAGDYFASAVYFHDTEKDLEQAYEWIKKAVDMADPNAYWMLRRKSLIEAELGKKEEAIKTAKKSLAAAEKAGDKTYVKMNKESLEEWGAE</sequence>
<accession>A0ABW3NVE4</accession>
<dbReference type="Proteomes" id="UP001597131">
    <property type="component" value="Unassembled WGS sequence"/>
</dbReference>
<dbReference type="InterPro" id="IPR021314">
    <property type="entry name" value="DUF2911"/>
</dbReference>
<organism evidence="2 3">
    <name type="scientific">Salegentibacter chungangensis</name>
    <dbReference type="NCBI Taxonomy" id="1335724"/>
    <lineage>
        <taxon>Bacteria</taxon>
        <taxon>Pseudomonadati</taxon>
        <taxon>Bacteroidota</taxon>
        <taxon>Flavobacteriia</taxon>
        <taxon>Flavobacteriales</taxon>
        <taxon>Flavobacteriaceae</taxon>
        <taxon>Salegentibacter</taxon>
    </lineage>
</organism>
<dbReference type="EMBL" id="JBHTLI010000001">
    <property type="protein sequence ID" value="MFD1096069.1"/>
    <property type="molecule type" value="Genomic_DNA"/>
</dbReference>
<comment type="caution">
    <text evidence="2">The sequence shown here is derived from an EMBL/GenBank/DDBJ whole genome shotgun (WGS) entry which is preliminary data.</text>
</comment>
<protein>
    <submittedName>
        <fullName evidence="2">DUF2911 domain-containing protein</fullName>
    </submittedName>
</protein>
<dbReference type="Pfam" id="PF11138">
    <property type="entry name" value="DUF2911"/>
    <property type="match status" value="1"/>
</dbReference>
<gene>
    <name evidence="2" type="ORF">ACFQ3Q_09945</name>
</gene>
<keyword evidence="1" id="KW-0732">Signal</keyword>
<dbReference type="SUPFAM" id="SSF57997">
    <property type="entry name" value="Tropomyosin"/>
    <property type="match status" value="1"/>
</dbReference>
<name>A0ABW3NVE4_9FLAO</name>
<evidence type="ECO:0000313" key="2">
    <source>
        <dbReference type="EMBL" id="MFD1096069.1"/>
    </source>
</evidence>
<evidence type="ECO:0000313" key="3">
    <source>
        <dbReference type="Proteomes" id="UP001597131"/>
    </source>
</evidence>
<feature type="signal peptide" evidence="1">
    <location>
        <begin position="1"/>
        <end position="19"/>
    </location>
</feature>
<evidence type="ECO:0000256" key="1">
    <source>
        <dbReference type="SAM" id="SignalP"/>
    </source>
</evidence>
<dbReference type="RefSeq" id="WP_380745295.1">
    <property type="nucleotide sequence ID" value="NZ_JBHTLI010000001.1"/>
</dbReference>
<keyword evidence="3" id="KW-1185">Reference proteome</keyword>